<evidence type="ECO:0000313" key="3">
    <source>
        <dbReference type="EMBL" id="SEF75291.1"/>
    </source>
</evidence>
<protein>
    <submittedName>
        <fullName evidence="3">Uncharacterized protein</fullName>
    </submittedName>
</protein>
<dbReference type="KEGG" id="hlm:DV707_04615"/>
<reference evidence="2 5" key="2">
    <citation type="journal article" date="2019" name="Nat. Commun.">
        <title>A new type of DNA phosphorothioation-based antiviral system in archaea.</title>
        <authorList>
            <person name="Xiong L."/>
            <person name="Liu S."/>
            <person name="Chen S."/>
            <person name="Xiao Y."/>
            <person name="Zhu B."/>
            <person name="Gao Y."/>
            <person name="Zhang Y."/>
            <person name="Chen B."/>
            <person name="Luo J."/>
            <person name="Deng Z."/>
            <person name="Chen X."/>
            <person name="Wang L."/>
            <person name="Chen S."/>
        </authorList>
    </citation>
    <scope>NUCLEOTIDE SEQUENCE [LARGE SCALE GENOMIC DNA]</scope>
    <source>
        <strain evidence="2 5">CGMCC 1.10331</strain>
    </source>
</reference>
<organism evidence="3 4">
    <name type="scientific">Halobellus limi</name>
    <dbReference type="NCBI Taxonomy" id="699433"/>
    <lineage>
        <taxon>Archaea</taxon>
        <taxon>Methanobacteriati</taxon>
        <taxon>Methanobacteriota</taxon>
        <taxon>Stenosarchaea group</taxon>
        <taxon>Halobacteria</taxon>
        <taxon>Halobacteriales</taxon>
        <taxon>Haloferacaceae</taxon>
        <taxon>Halobellus</taxon>
    </lineage>
</organism>
<name>A0A1H5ULM7_9EURY</name>
<dbReference type="EMBL" id="CP031311">
    <property type="protein sequence ID" value="QCC47008.1"/>
    <property type="molecule type" value="Genomic_DNA"/>
</dbReference>
<dbReference type="OrthoDB" id="307228at2157"/>
<evidence type="ECO:0000313" key="2">
    <source>
        <dbReference type="EMBL" id="QCC47008.1"/>
    </source>
</evidence>
<dbReference type="RefSeq" id="WP_103990389.1">
    <property type="nucleotide sequence ID" value="NZ_CP031311.1"/>
</dbReference>
<evidence type="ECO:0000313" key="4">
    <source>
        <dbReference type="Proteomes" id="UP000236740"/>
    </source>
</evidence>
<dbReference type="PROSITE" id="PS51257">
    <property type="entry name" value="PROKAR_LIPOPROTEIN"/>
    <property type="match status" value="1"/>
</dbReference>
<dbReference type="AlphaFoldDB" id="A0A1H5ULM7"/>
<gene>
    <name evidence="2" type="ORF">DV707_04615</name>
    <name evidence="3" type="ORF">SAMN04488133_0628</name>
</gene>
<dbReference type="GeneID" id="39857344"/>
<proteinExistence type="predicted"/>
<keyword evidence="4" id="KW-1185">Reference proteome</keyword>
<reference evidence="3 4" key="1">
    <citation type="submission" date="2016-10" db="EMBL/GenBank/DDBJ databases">
        <authorList>
            <person name="de Groot N.N."/>
        </authorList>
    </citation>
    <scope>NUCLEOTIDE SEQUENCE [LARGE SCALE GENOMIC DNA]</scope>
    <source>
        <strain evidence="3 4">CGMCC 1.10331</strain>
    </source>
</reference>
<sequence length="308" mass="32568">MRRRRLLAALSTLPASLAGCGGRTGPVTDRPTETETTVPGPTATPLTETDPLPEPPESPSAADALAFVREYERVAVRNHLVEHAGDAPARRPEVGDPAATLVVESDAGFYLFGACSASAQYGERGGYGRNRHEVPHFVGRDGRHEVAPWSAVVCESAEEPYAAADADENAVDPGEEYGAEIHLFRFDGAAHDVSVFVDYLDDGAPRAVFSTTVEASADAPDPAYEYVLGDLAVREGTYRVTVDVAGASASDPDAVSTWTLSDPEAVSWTGLSVFVGDDGRPHVGLPDTGNDSLVPGPSLCARQLRHEE</sequence>
<dbReference type="Proteomes" id="UP000296733">
    <property type="component" value="Chromosome"/>
</dbReference>
<feature type="region of interest" description="Disordered" evidence="1">
    <location>
        <begin position="17"/>
        <end position="60"/>
    </location>
</feature>
<dbReference type="Proteomes" id="UP000236740">
    <property type="component" value="Unassembled WGS sequence"/>
</dbReference>
<evidence type="ECO:0000313" key="5">
    <source>
        <dbReference type="Proteomes" id="UP000296733"/>
    </source>
</evidence>
<feature type="compositionally biased region" description="Low complexity" evidence="1">
    <location>
        <begin position="34"/>
        <end position="50"/>
    </location>
</feature>
<dbReference type="EMBL" id="FNVN01000001">
    <property type="protein sequence ID" value="SEF75291.1"/>
    <property type="molecule type" value="Genomic_DNA"/>
</dbReference>
<evidence type="ECO:0000256" key="1">
    <source>
        <dbReference type="SAM" id="MobiDB-lite"/>
    </source>
</evidence>
<accession>A0A1H5ULM7</accession>